<organism evidence="3">
    <name type="scientific">Vibrio tasmaniensis</name>
    <dbReference type="NCBI Taxonomy" id="212663"/>
    <lineage>
        <taxon>Bacteria</taxon>
        <taxon>Pseudomonadati</taxon>
        <taxon>Pseudomonadota</taxon>
        <taxon>Gammaproteobacteria</taxon>
        <taxon>Vibrionales</taxon>
        <taxon>Vibrionaceae</taxon>
        <taxon>Vibrio</taxon>
    </lineage>
</organism>
<evidence type="ECO:0000259" key="1">
    <source>
        <dbReference type="Pfam" id="PF05144"/>
    </source>
</evidence>
<dbReference type="EMBL" id="KP795595">
    <property type="protein sequence ID" value="AKN38573.1"/>
    <property type="molecule type" value="Genomic_DNA"/>
</dbReference>
<proteinExistence type="predicted"/>
<dbReference type="Pfam" id="PF05144">
    <property type="entry name" value="Phage_CRI"/>
    <property type="match status" value="1"/>
</dbReference>
<dbReference type="Pfam" id="PF05155">
    <property type="entry name" value="G2P_X_C"/>
    <property type="match status" value="1"/>
</dbReference>
<dbReference type="GO" id="GO:0006260">
    <property type="term" value="P:DNA replication"/>
    <property type="evidence" value="ECO:0007669"/>
    <property type="project" value="InterPro"/>
</dbReference>
<feature type="domain" description="Replication-associated protein G2P N-terminal" evidence="1">
    <location>
        <begin position="1"/>
        <end position="270"/>
    </location>
</feature>
<reference evidence="3" key="1">
    <citation type="journal article" date="2015" name="MBio">
        <title>Eco-Evolutionary Dynamics of Episomes among Ecologically Cohesive Bacterial Populations.</title>
        <authorList>
            <person name="Xue H."/>
            <person name="Cordero O.X."/>
            <person name="Camas F.M."/>
            <person name="Trimble W."/>
            <person name="Meyer F."/>
            <person name="Guglielmini J."/>
            <person name="Rocha E.P."/>
            <person name="Polz M.F."/>
        </authorList>
    </citation>
    <scope>NUCLEOTIDE SEQUENCE</scope>
    <source>
        <strain evidence="3">FF_376</strain>
    </source>
</reference>
<protein>
    <submittedName>
        <fullName evidence="3">Phage replication initiation protein</fullName>
    </submittedName>
</protein>
<dbReference type="InterPro" id="IPR022686">
    <property type="entry name" value="G2P_N"/>
</dbReference>
<dbReference type="InterPro" id="IPR006516">
    <property type="entry name" value="G2P"/>
</dbReference>
<dbReference type="NCBIfam" id="TIGR01629">
    <property type="entry name" value="rep_II_X"/>
    <property type="match status" value="1"/>
</dbReference>
<evidence type="ECO:0000259" key="2">
    <source>
        <dbReference type="Pfam" id="PF05155"/>
    </source>
</evidence>
<feature type="domain" description="Replication-associated protein G2P C-terminal" evidence="2">
    <location>
        <begin position="324"/>
        <end position="413"/>
    </location>
</feature>
<dbReference type="InterPro" id="IPR022688">
    <property type="entry name" value="G2P_C"/>
</dbReference>
<sequence>MLDLLRLMVPFKSEYCFQLESRTSKDSAYYEELNVSKVASDTGFIGSGAIERDEFGNINNVFSEFIPFQQVPSSYTGIALKFHNGSINIPPHIELKASPAKIIQGHNVFGSNCILLAYSEFYSSLTLSNPELALMVDWDRAEVMQLDCTFSAVVETEQQCKQVINHFRNVSHGQVRSSRYDYETTCKHNTNSSYWGGKIYSKHHEFIKQYNEYSDKARKGDRHAQFVFDAMSDPRILHFSKYLVRFESEVKKRKLQQLGIPTNIHDLIKHQHQLKEDTGKELIEELWKETYGKLIDNTFKGQSMNIYDDEKVQQTLRISHKKTTPKGNTSYAKADRAFSFYRRLVNEGFKEVQRSFSVRKTFYNNLNMLLDAGFTKAQLQNLSGNGMNKVVPLCEVITIDFSKQVPDWYIEPEYGPMTRQLFELDTNVTQLRTA</sequence>
<dbReference type="AlphaFoldDB" id="A0A0H3ZQF2"/>
<accession>A0A0H3ZQF2</accession>
<evidence type="ECO:0000313" key="3">
    <source>
        <dbReference type="EMBL" id="AKN38573.1"/>
    </source>
</evidence>
<name>A0A0H3ZQF2_9VIBR</name>